<dbReference type="EMBL" id="JAVDVQ010000010">
    <property type="protein sequence ID" value="MDR7083329.1"/>
    <property type="molecule type" value="Genomic_DNA"/>
</dbReference>
<gene>
    <name evidence="1" type="ORF">J2X01_002623</name>
</gene>
<accession>A0ABU1UDR4</accession>
<name>A0ABU1UDR4_9MICC</name>
<protein>
    <submittedName>
        <fullName evidence="1">Uncharacterized protein</fullName>
    </submittedName>
</protein>
<evidence type="ECO:0000313" key="2">
    <source>
        <dbReference type="Proteomes" id="UP001252243"/>
    </source>
</evidence>
<evidence type="ECO:0000313" key="1">
    <source>
        <dbReference type="EMBL" id="MDR7083329.1"/>
    </source>
</evidence>
<reference evidence="1 2" key="1">
    <citation type="submission" date="2023-07" db="EMBL/GenBank/DDBJ databases">
        <title>Sorghum-associated microbial communities from plants grown in Nebraska, USA.</title>
        <authorList>
            <person name="Schachtman D."/>
        </authorList>
    </citation>
    <scope>NUCLEOTIDE SEQUENCE [LARGE SCALE GENOMIC DNA]</scope>
    <source>
        <strain evidence="1 2">BE167</strain>
    </source>
</reference>
<comment type="caution">
    <text evidence="1">The sequence shown here is derived from an EMBL/GenBank/DDBJ whole genome shotgun (WGS) entry which is preliminary data.</text>
</comment>
<proteinExistence type="predicted"/>
<organism evidence="1 2">
    <name type="scientific">Arthrobacter ginsengisoli</name>
    <dbReference type="NCBI Taxonomy" id="1356565"/>
    <lineage>
        <taxon>Bacteria</taxon>
        <taxon>Bacillati</taxon>
        <taxon>Actinomycetota</taxon>
        <taxon>Actinomycetes</taxon>
        <taxon>Micrococcales</taxon>
        <taxon>Micrococcaceae</taxon>
        <taxon>Arthrobacter</taxon>
    </lineage>
</organism>
<dbReference type="Proteomes" id="UP001252243">
    <property type="component" value="Unassembled WGS sequence"/>
</dbReference>
<sequence length="68" mass="7769">MTLEKVRVKIYPSSVEKRDLDLARAIDYLLPVAFENRQGLLVTRCSAYEYHVEVSRAVPCGVILESRT</sequence>
<keyword evidence="2" id="KW-1185">Reference proteome</keyword>